<dbReference type="EMBL" id="AJWJ01000420">
    <property type="protein sequence ID" value="KAF2071029.1"/>
    <property type="molecule type" value="Genomic_DNA"/>
</dbReference>
<reference evidence="2" key="1">
    <citation type="submission" date="2020-01" db="EMBL/GenBank/DDBJ databases">
        <title>Development of genomics and gene disruption for Polysphondylium violaceum indicates a role for the polyketide synthase stlB in stalk morphogenesis.</title>
        <authorList>
            <person name="Narita B."/>
            <person name="Kawabe Y."/>
            <person name="Kin K."/>
            <person name="Saito T."/>
            <person name="Gibbs R."/>
            <person name="Kuspa A."/>
            <person name="Muzny D."/>
            <person name="Queller D."/>
            <person name="Richards S."/>
            <person name="Strassman J."/>
            <person name="Sucgang R."/>
            <person name="Worley K."/>
            <person name="Schaap P."/>
        </authorList>
    </citation>
    <scope>NUCLEOTIDE SEQUENCE</scope>
    <source>
        <strain evidence="2">QSvi11</strain>
    </source>
</reference>
<protein>
    <submittedName>
        <fullName evidence="2">Uncharacterized protein</fullName>
    </submittedName>
</protein>
<proteinExistence type="predicted"/>
<dbReference type="AlphaFoldDB" id="A0A8J4PRL4"/>
<feature type="compositionally biased region" description="Polar residues" evidence="1">
    <location>
        <begin position="25"/>
        <end position="35"/>
    </location>
</feature>
<organism evidence="2 3">
    <name type="scientific">Polysphondylium violaceum</name>
    <dbReference type="NCBI Taxonomy" id="133409"/>
    <lineage>
        <taxon>Eukaryota</taxon>
        <taxon>Amoebozoa</taxon>
        <taxon>Evosea</taxon>
        <taxon>Eumycetozoa</taxon>
        <taxon>Dictyostelia</taxon>
        <taxon>Dictyosteliales</taxon>
        <taxon>Dictyosteliaceae</taxon>
        <taxon>Polysphondylium</taxon>
    </lineage>
</organism>
<evidence type="ECO:0000313" key="2">
    <source>
        <dbReference type="EMBL" id="KAF2071029.1"/>
    </source>
</evidence>
<feature type="region of interest" description="Disordered" evidence="1">
    <location>
        <begin position="1"/>
        <end position="44"/>
    </location>
</feature>
<comment type="caution">
    <text evidence="2">The sequence shown here is derived from an EMBL/GenBank/DDBJ whole genome shotgun (WGS) entry which is preliminary data.</text>
</comment>
<name>A0A8J4PRL4_9MYCE</name>
<gene>
    <name evidence="2" type="ORF">CYY_007650</name>
</gene>
<accession>A0A8J4PRL4</accession>
<dbReference type="Proteomes" id="UP000695562">
    <property type="component" value="Unassembled WGS sequence"/>
</dbReference>
<keyword evidence="3" id="KW-1185">Reference proteome</keyword>
<evidence type="ECO:0000313" key="3">
    <source>
        <dbReference type="Proteomes" id="UP000695562"/>
    </source>
</evidence>
<evidence type="ECO:0000256" key="1">
    <source>
        <dbReference type="SAM" id="MobiDB-lite"/>
    </source>
</evidence>
<sequence>MSNLGKDLTTLLQQQRSSDKPRNRVQVSSFTTNDPRLQWPELGKEGIEIKSNEIDKWLAGTTREEQERRNIFVPKGL</sequence>